<keyword evidence="4 9" id="KW-1003">Cell membrane</keyword>
<keyword evidence="8 9" id="KW-0472">Membrane</keyword>
<dbReference type="PANTHER" id="PTHR30386">
    <property type="entry name" value="MEMBRANE FUSION SUBUNIT OF EMRAB-TOLC MULTIDRUG EFFLUX PUMP"/>
    <property type="match status" value="1"/>
</dbReference>
<dbReference type="SUPFAM" id="SSF111369">
    <property type="entry name" value="HlyD-like secretion proteins"/>
    <property type="match status" value="1"/>
</dbReference>
<keyword evidence="3 9" id="KW-0813">Transport</keyword>
<dbReference type="Gene3D" id="2.40.50.100">
    <property type="match status" value="1"/>
</dbReference>
<dbReference type="InterPro" id="IPR010129">
    <property type="entry name" value="T1SS_HlyD"/>
</dbReference>
<dbReference type="KEGG" id="tti:THITH_00650"/>
<dbReference type="PROSITE" id="PS00543">
    <property type="entry name" value="HLYD_FAMILY"/>
    <property type="match status" value="1"/>
</dbReference>
<dbReference type="InterPro" id="IPR006144">
    <property type="entry name" value="Secretion_HlyD_CS"/>
</dbReference>
<dbReference type="PANTHER" id="PTHR30386:SF26">
    <property type="entry name" value="TRANSPORT PROTEIN COMB"/>
    <property type="match status" value="1"/>
</dbReference>
<dbReference type="EMBL" id="CP007029">
    <property type="protein sequence ID" value="AHE97033.1"/>
    <property type="molecule type" value="Genomic_DNA"/>
</dbReference>
<keyword evidence="10" id="KW-0175">Coiled coil</keyword>
<accession>W0DJ58</accession>
<dbReference type="Pfam" id="PF25994">
    <property type="entry name" value="HH_AprE"/>
    <property type="match status" value="1"/>
</dbReference>
<feature type="domain" description="AprE-like long alpha-helical hairpin" evidence="11">
    <location>
        <begin position="106"/>
        <end position="288"/>
    </location>
</feature>
<comment type="similarity">
    <text evidence="2 9">Belongs to the membrane fusion protein (MFP) (TC 8.A.1) family.</text>
</comment>
<name>W0DJ58_9GAMM</name>
<sequence>MNARGLRNDLAGWNSDAEWALIQQRPIRARILLYGFVATLVVLVGWASVAEIDEVARGAGRVIPSAQLQVIQSFDGGVVSEILVREGQIVEEGEVLLRVDPTRFLADLGETRASEGALQARAARLAALVGGTEFLVTPELMRVPAAVVEQEQRLYETSQAELDARIAIAEDQLRQRREELNEAQARRIQAIRSLELSSQELSVTEPLVASGAVSEVEVLRLRREVARARGDRDQAIAQIGRLQAAISESESRIREVELSFKNRWRNELADTLGRLSELAEGTTALEDRVRLAEVRSPMRGVVQRLFVTTRGGVIAPGREVAEVVPLDDQLLIEAKISPRDIAFLRPGLEARVRFTAYDFAIFGGLSATLEHISPDSIVDEQGDTFYKVRVRTEEIGFGDEQPIMTGMVAEVDILTGKRTVLQYLLKPVLRATEVAFTER</sequence>
<dbReference type="GO" id="GO:0009306">
    <property type="term" value="P:protein secretion"/>
    <property type="evidence" value="ECO:0007669"/>
    <property type="project" value="InterPro"/>
</dbReference>
<dbReference type="NCBIfam" id="TIGR01843">
    <property type="entry name" value="type_I_hlyD"/>
    <property type="match status" value="1"/>
</dbReference>
<evidence type="ECO:0000256" key="7">
    <source>
        <dbReference type="ARBA" id="ARBA00022989"/>
    </source>
</evidence>
<evidence type="ECO:0000256" key="8">
    <source>
        <dbReference type="ARBA" id="ARBA00023136"/>
    </source>
</evidence>
<keyword evidence="14" id="KW-1185">Reference proteome</keyword>
<feature type="domain" description="AprE-like beta-barrel" evidence="12">
    <location>
        <begin position="330"/>
        <end position="416"/>
    </location>
</feature>
<evidence type="ECO:0000256" key="1">
    <source>
        <dbReference type="ARBA" id="ARBA00004377"/>
    </source>
</evidence>
<evidence type="ECO:0000256" key="4">
    <source>
        <dbReference type="ARBA" id="ARBA00022475"/>
    </source>
</evidence>
<dbReference type="Proteomes" id="UP000005289">
    <property type="component" value="Chromosome"/>
</dbReference>
<feature type="transmembrane region" description="Helical" evidence="9">
    <location>
        <begin position="31"/>
        <end position="49"/>
    </location>
</feature>
<dbReference type="InterPro" id="IPR058781">
    <property type="entry name" value="HH_AprE-like"/>
</dbReference>
<evidence type="ECO:0000256" key="9">
    <source>
        <dbReference type="RuleBase" id="RU365093"/>
    </source>
</evidence>
<protein>
    <recommendedName>
        <fullName evidence="9">Membrane fusion protein (MFP) family protein</fullName>
    </recommendedName>
</protein>
<dbReference type="InterPro" id="IPR058982">
    <property type="entry name" value="Beta-barrel_AprE"/>
</dbReference>
<evidence type="ECO:0000256" key="10">
    <source>
        <dbReference type="SAM" id="Coils"/>
    </source>
</evidence>
<evidence type="ECO:0000256" key="6">
    <source>
        <dbReference type="ARBA" id="ARBA00022692"/>
    </source>
</evidence>
<proteinExistence type="inferred from homology"/>
<evidence type="ECO:0000259" key="12">
    <source>
        <dbReference type="Pfam" id="PF26002"/>
    </source>
</evidence>
<keyword evidence="6 9" id="KW-0812">Transmembrane</keyword>
<evidence type="ECO:0000256" key="5">
    <source>
        <dbReference type="ARBA" id="ARBA00022519"/>
    </source>
</evidence>
<dbReference type="InterPro" id="IPR050739">
    <property type="entry name" value="MFP"/>
</dbReference>
<dbReference type="Gene3D" id="2.40.30.170">
    <property type="match status" value="1"/>
</dbReference>
<reference evidence="13 14" key="1">
    <citation type="submission" date="2013-12" db="EMBL/GenBank/DDBJ databases">
        <authorList>
            <consortium name="DOE Joint Genome Institute"/>
            <person name="Muyzer G."/>
            <person name="Huntemann M."/>
            <person name="Han J."/>
            <person name="Chen A."/>
            <person name="Kyrpides N."/>
            <person name="Mavromatis K."/>
            <person name="Markowitz V."/>
            <person name="Palaniappan K."/>
            <person name="Ivanova N."/>
            <person name="Schaumberg A."/>
            <person name="Pati A."/>
            <person name="Liolios K."/>
            <person name="Nordberg H.P."/>
            <person name="Cantor M.N."/>
            <person name="Hua S.X."/>
            <person name="Woyke T."/>
        </authorList>
    </citation>
    <scope>NUCLEOTIDE SEQUENCE [LARGE SCALE GENOMIC DNA]</scope>
    <source>
        <strain evidence="13 14">ARh 1</strain>
    </source>
</reference>
<evidence type="ECO:0000259" key="11">
    <source>
        <dbReference type="Pfam" id="PF25994"/>
    </source>
</evidence>
<evidence type="ECO:0000256" key="3">
    <source>
        <dbReference type="ARBA" id="ARBA00022448"/>
    </source>
</evidence>
<dbReference type="GO" id="GO:0005886">
    <property type="term" value="C:plasma membrane"/>
    <property type="evidence" value="ECO:0007669"/>
    <property type="project" value="UniProtKB-SubCell"/>
</dbReference>
<organism evidence="13 14">
    <name type="scientific">Thioalkalivibrio paradoxus ARh 1</name>
    <dbReference type="NCBI Taxonomy" id="713585"/>
    <lineage>
        <taxon>Bacteria</taxon>
        <taxon>Pseudomonadati</taxon>
        <taxon>Pseudomonadota</taxon>
        <taxon>Gammaproteobacteria</taxon>
        <taxon>Chromatiales</taxon>
        <taxon>Ectothiorhodospiraceae</taxon>
        <taxon>Thioalkalivibrio</taxon>
    </lineage>
</organism>
<dbReference type="STRING" id="713585.THITH_00650"/>
<feature type="coiled-coil region" evidence="10">
    <location>
        <begin position="159"/>
        <end position="186"/>
    </location>
</feature>
<dbReference type="AlphaFoldDB" id="W0DJ58"/>
<gene>
    <name evidence="13" type="ORF">THITH_00650</name>
</gene>
<dbReference type="Pfam" id="PF26002">
    <property type="entry name" value="Beta-barrel_AprE"/>
    <property type="match status" value="1"/>
</dbReference>
<evidence type="ECO:0000256" key="2">
    <source>
        <dbReference type="ARBA" id="ARBA00009477"/>
    </source>
</evidence>
<dbReference type="HOGENOM" id="CLU_023976_8_0_6"/>
<keyword evidence="7 9" id="KW-1133">Transmembrane helix</keyword>
<comment type="subcellular location">
    <subcellularLocation>
        <location evidence="1 9">Cell inner membrane</location>
        <topology evidence="1 9">Single-pass membrane protein</topology>
    </subcellularLocation>
</comment>
<keyword evidence="5 9" id="KW-0997">Cell inner membrane</keyword>
<evidence type="ECO:0000313" key="13">
    <source>
        <dbReference type="EMBL" id="AHE97033.1"/>
    </source>
</evidence>
<dbReference type="PRINTS" id="PR01490">
    <property type="entry name" value="RTXTOXIND"/>
</dbReference>
<evidence type="ECO:0000313" key="14">
    <source>
        <dbReference type="Proteomes" id="UP000005289"/>
    </source>
</evidence>